<dbReference type="InterPro" id="IPR002110">
    <property type="entry name" value="Ankyrin_rpt"/>
</dbReference>
<dbReference type="Pfam" id="PF12796">
    <property type="entry name" value="Ank_2"/>
    <property type="match status" value="1"/>
</dbReference>
<evidence type="ECO:0000313" key="5">
    <source>
        <dbReference type="Proteomes" id="UP001219933"/>
    </source>
</evidence>
<protein>
    <recommendedName>
        <fullName evidence="6">Ankyrin</fullName>
    </recommendedName>
</protein>
<accession>A0AAF0J6W4</accession>
<keyword evidence="5" id="KW-1185">Reference proteome</keyword>
<dbReference type="GO" id="GO:0004842">
    <property type="term" value="F:ubiquitin-protein transferase activity"/>
    <property type="evidence" value="ECO:0007669"/>
    <property type="project" value="TreeGrafter"/>
</dbReference>
<evidence type="ECO:0008006" key="6">
    <source>
        <dbReference type="Google" id="ProtNLM"/>
    </source>
</evidence>
<dbReference type="Proteomes" id="UP001219933">
    <property type="component" value="Chromosome 2"/>
</dbReference>
<dbReference type="SMART" id="SM00248">
    <property type="entry name" value="ANK"/>
    <property type="match status" value="2"/>
</dbReference>
<keyword evidence="2 3" id="KW-0040">ANK repeat</keyword>
<organism evidence="4 5">
    <name type="scientific">Malassezia cuniculi</name>
    <dbReference type="NCBI Taxonomy" id="948313"/>
    <lineage>
        <taxon>Eukaryota</taxon>
        <taxon>Fungi</taxon>
        <taxon>Dikarya</taxon>
        <taxon>Basidiomycota</taxon>
        <taxon>Ustilaginomycotina</taxon>
        <taxon>Malasseziomycetes</taxon>
        <taxon>Malasseziales</taxon>
        <taxon>Malasseziaceae</taxon>
        <taxon>Malassezia</taxon>
    </lineage>
</organism>
<dbReference type="SUPFAM" id="SSF48403">
    <property type="entry name" value="Ankyrin repeat"/>
    <property type="match status" value="1"/>
</dbReference>
<dbReference type="EMBL" id="CP119878">
    <property type="protein sequence ID" value="WFD35009.1"/>
    <property type="molecule type" value="Genomic_DNA"/>
</dbReference>
<keyword evidence="1" id="KW-0677">Repeat</keyword>
<dbReference type="PRINTS" id="PR01415">
    <property type="entry name" value="ANKYRIN"/>
</dbReference>
<reference evidence="4" key="1">
    <citation type="submission" date="2023-03" db="EMBL/GenBank/DDBJ databases">
        <title>Mating type loci evolution in Malassezia.</title>
        <authorList>
            <person name="Coelho M.A."/>
        </authorList>
    </citation>
    <scope>NUCLEOTIDE SEQUENCE</scope>
    <source>
        <strain evidence="4">CBS 11721</strain>
    </source>
</reference>
<dbReference type="PANTHER" id="PTHR24171">
    <property type="entry name" value="ANKYRIN REPEAT DOMAIN-CONTAINING PROTEIN 39-RELATED"/>
    <property type="match status" value="1"/>
</dbReference>
<evidence type="ECO:0000313" key="4">
    <source>
        <dbReference type="EMBL" id="WFD35009.1"/>
    </source>
</evidence>
<gene>
    <name evidence="4" type="ORF">MCUN1_001855</name>
</gene>
<dbReference type="PROSITE" id="PS50297">
    <property type="entry name" value="ANK_REP_REGION"/>
    <property type="match status" value="2"/>
</dbReference>
<feature type="repeat" description="ANK" evidence="3">
    <location>
        <begin position="43"/>
        <end position="75"/>
    </location>
</feature>
<dbReference type="PANTHER" id="PTHR24171:SF8">
    <property type="entry name" value="BRCA1-ASSOCIATED RING DOMAIN PROTEIN 1"/>
    <property type="match status" value="1"/>
</dbReference>
<evidence type="ECO:0000256" key="1">
    <source>
        <dbReference type="ARBA" id="ARBA00022737"/>
    </source>
</evidence>
<proteinExistence type="predicted"/>
<name>A0AAF0J6W4_9BASI</name>
<sequence>MSNVENTNKQLIHAARTDNLSLFTSVTEADPPVEYDINWTDGLGNTALHYACAQASTQVLDAILEEEVDVDLRNRLEGNTPLHEACKVEHEEARNWIVSELLSAGADPRIRNNAGQTPAATVVGKRAETALGKELINLLTTSQGAAALGADDIAYDDDDIADDGDSD</sequence>
<dbReference type="Gene3D" id="1.25.40.20">
    <property type="entry name" value="Ankyrin repeat-containing domain"/>
    <property type="match status" value="1"/>
</dbReference>
<dbReference type="InterPro" id="IPR036770">
    <property type="entry name" value="Ankyrin_rpt-contain_sf"/>
</dbReference>
<evidence type="ECO:0000256" key="3">
    <source>
        <dbReference type="PROSITE-ProRule" id="PRU00023"/>
    </source>
</evidence>
<dbReference type="GO" id="GO:0085020">
    <property type="term" value="P:protein K6-linked ubiquitination"/>
    <property type="evidence" value="ECO:0007669"/>
    <property type="project" value="TreeGrafter"/>
</dbReference>
<evidence type="ECO:0000256" key="2">
    <source>
        <dbReference type="ARBA" id="ARBA00023043"/>
    </source>
</evidence>
<dbReference type="PROSITE" id="PS50088">
    <property type="entry name" value="ANK_REPEAT"/>
    <property type="match status" value="2"/>
</dbReference>
<dbReference type="AlphaFoldDB" id="A0AAF0J6W4"/>
<feature type="repeat" description="ANK" evidence="3">
    <location>
        <begin position="77"/>
        <end position="113"/>
    </location>
</feature>